<dbReference type="PIRSF" id="PIRSF006268">
    <property type="entry name" value="ApbE"/>
    <property type="match status" value="1"/>
</dbReference>
<dbReference type="InterPro" id="IPR003374">
    <property type="entry name" value="ApbE-like_sf"/>
</dbReference>
<evidence type="ECO:0000313" key="18">
    <source>
        <dbReference type="Proteomes" id="UP000449249"/>
    </source>
</evidence>
<protein>
    <recommendedName>
        <fullName evidence="2 10">FAD:protein FMN transferase</fullName>
        <ecNumber evidence="1 10">2.7.1.180</ecNumber>
    </recommendedName>
    <alternativeName>
        <fullName evidence="8 10">Flavin transferase</fullName>
    </alternativeName>
</protein>
<evidence type="ECO:0000256" key="10">
    <source>
        <dbReference type="PIRNR" id="PIRNR006268"/>
    </source>
</evidence>
<keyword evidence="6 10" id="KW-0274">FAD</keyword>
<keyword evidence="12" id="KW-1003">Cell membrane</keyword>
<evidence type="ECO:0000256" key="9">
    <source>
        <dbReference type="ARBA" id="ARBA00048540"/>
    </source>
</evidence>
<evidence type="ECO:0000256" key="3">
    <source>
        <dbReference type="ARBA" id="ARBA00022630"/>
    </source>
</evidence>
<evidence type="ECO:0000256" key="1">
    <source>
        <dbReference type="ARBA" id="ARBA00011955"/>
    </source>
</evidence>
<evidence type="ECO:0000256" key="4">
    <source>
        <dbReference type="ARBA" id="ARBA00022679"/>
    </source>
</evidence>
<comment type="function">
    <text evidence="12">Flavin transferase that catalyzes the transfer of the FMN moiety of FAD and its covalent binding to the hydroxyl group of a threonine residue in a target flavoprotein.</text>
</comment>
<dbReference type="EMBL" id="CYXO01000001">
    <property type="protein sequence ID" value="CUM71072.1"/>
    <property type="molecule type" value="Genomic_DNA"/>
</dbReference>
<sequence>MKRKIVIAILCAAVSMGTVGCGNSTASAKTTQTQTDKKEDSKSENSEKSSEEKQSRDIFAMDTYMTVTAYGEHASKAVDKAETEIKRLDGMLSTGNENSEVYKLNQNGEAVVSDDTAYLYERSEKIYKQTKGVFDISIYPVMDAWGFTTENYRIPAEDELSALLKNVDASKIQYDKKTKKITLPKNVKIDFGGIAKGYTSSRIMQIYKKCGVTSGLVSLGGNVQLLGAKPDGSAWKVAVESPEEDGNYLGILQAKDKAVITSGGYERYFEKNGKKYHHIIDPSTGYPAENGLTSVTIISDDGTLADGLSTSLFIMGKEKAEKFWKKYNDKFDVILLTDDEQLYVSEGIADDFQSDYKVNVMKK</sequence>
<dbReference type="SUPFAM" id="SSF143631">
    <property type="entry name" value="ApbE-like"/>
    <property type="match status" value="1"/>
</dbReference>
<name>A0A173QZM3_9FIRM</name>
<reference evidence="18 19" key="2">
    <citation type="journal article" date="2019" name="Nat. Med.">
        <title>A library of human gut bacterial isolates paired with longitudinal multiomics data enables mechanistic microbiome research.</title>
        <authorList>
            <person name="Poyet M."/>
            <person name="Groussin M."/>
            <person name="Gibbons S.M."/>
            <person name="Avila-Pacheco J."/>
            <person name="Jiang X."/>
            <person name="Kearney S.M."/>
            <person name="Perrotta A.R."/>
            <person name="Berdy B."/>
            <person name="Zhao S."/>
            <person name="Lieberman T.D."/>
            <person name="Swanson P.K."/>
            <person name="Smith M."/>
            <person name="Roesemann S."/>
            <person name="Alexander J.E."/>
            <person name="Rich S.A."/>
            <person name="Livny J."/>
            <person name="Vlamakis H."/>
            <person name="Clish C."/>
            <person name="Bullock K."/>
            <person name="Deik A."/>
            <person name="Scott J."/>
            <person name="Pierce K.A."/>
            <person name="Xavier R.J."/>
            <person name="Alm E.J."/>
        </authorList>
    </citation>
    <scope>NUCLEOTIDE SEQUENCE [LARGE SCALE GENOMIC DNA]</scope>
    <source>
        <strain evidence="15 18">BIOML-A1</strain>
        <strain evidence="16 19">BIOML-A6</strain>
    </source>
</reference>
<dbReference type="GO" id="GO:0005886">
    <property type="term" value="C:plasma membrane"/>
    <property type="evidence" value="ECO:0007669"/>
    <property type="project" value="UniProtKB-SubCell"/>
</dbReference>
<accession>A0A173QZM3</accession>
<feature type="chain" id="PRO_5039734278" description="FAD:protein FMN transferase" evidence="12">
    <location>
        <begin position="21"/>
        <end position="363"/>
    </location>
</feature>
<dbReference type="Gene3D" id="3.10.520.10">
    <property type="entry name" value="ApbE-like domains"/>
    <property type="match status" value="1"/>
</dbReference>
<dbReference type="GO" id="GO:0016740">
    <property type="term" value="F:transferase activity"/>
    <property type="evidence" value="ECO:0007669"/>
    <property type="project" value="UniProtKB-UniRule"/>
</dbReference>
<feature type="binding site" evidence="11">
    <location>
        <position position="310"/>
    </location>
    <ligand>
        <name>Mg(2+)</name>
        <dbReference type="ChEBI" id="CHEBI:18420"/>
    </ligand>
</feature>
<evidence type="ECO:0000313" key="17">
    <source>
        <dbReference type="Proteomes" id="UP000095597"/>
    </source>
</evidence>
<keyword evidence="12" id="KW-0732">Signal</keyword>
<comment type="cofactor">
    <cofactor evidence="11">
        <name>Mg(2+)</name>
        <dbReference type="ChEBI" id="CHEBI:18420"/>
    </cofactor>
    <cofactor evidence="11">
        <name>Mn(2+)</name>
        <dbReference type="ChEBI" id="CHEBI:29035"/>
    </cofactor>
    <text evidence="11">Magnesium. Can also use manganese.</text>
</comment>
<evidence type="ECO:0000256" key="12">
    <source>
        <dbReference type="RuleBase" id="RU363002"/>
    </source>
</evidence>
<keyword evidence="7 10" id="KW-0460">Magnesium</keyword>
<feature type="region of interest" description="Disordered" evidence="13">
    <location>
        <begin position="22"/>
        <end position="55"/>
    </location>
</feature>
<evidence type="ECO:0000256" key="11">
    <source>
        <dbReference type="PIRSR" id="PIRSR006268-2"/>
    </source>
</evidence>
<feature type="compositionally biased region" description="Low complexity" evidence="13">
    <location>
        <begin position="25"/>
        <end position="34"/>
    </location>
</feature>
<evidence type="ECO:0000313" key="19">
    <source>
        <dbReference type="Proteomes" id="UP000472916"/>
    </source>
</evidence>
<keyword evidence="12" id="KW-0997">Cell inner membrane</keyword>
<comment type="catalytic activity">
    <reaction evidence="9 10 12">
        <text>L-threonyl-[protein] + FAD = FMN-L-threonyl-[protein] + AMP + H(+)</text>
        <dbReference type="Rhea" id="RHEA:36847"/>
        <dbReference type="Rhea" id="RHEA-COMP:11060"/>
        <dbReference type="Rhea" id="RHEA-COMP:11061"/>
        <dbReference type="ChEBI" id="CHEBI:15378"/>
        <dbReference type="ChEBI" id="CHEBI:30013"/>
        <dbReference type="ChEBI" id="CHEBI:57692"/>
        <dbReference type="ChEBI" id="CHEBI:74257"/>
        <dbReference type="ChEBI" id="CHEBI:456215"/>
        <dbReference type="EC" id="2.7.1.180"/>
    </reaction>
</comment>
<feature type="binding site" evidence="11">
    <location>
        <position position="193"/>
    </location>
    <ligand>
        <name>Mg(2+)</name>
        <dbReference type="ChEBI" id="CHEBI:18420"/>
    </ligand>
</feature>
<dbReference type="InterPro" id="IPR024932">
    <property type="entry name" value="ApbE"/>
</dbReference>
<organism evidence="14 17">
    <name type="scientific">Dorea longicatena</name>
    <dbReference type="NCBI Taxonomy" id="88431"/>
    <lineage>
        <taxon>Bacteria</taxon>
        <taxon>Bacillati</taxon>
        <taxon>Bacillota</taxon>
        <taxon>Clostridia</taxon>
        <taxon>Lachnospirales</taxon>
        <taxon>Lachnospiraceae</taxon>
        <taxon>Dorea</taxon>
    </lineage>
</organism>
<keyword evidence="4 10" id="KW-0808">Transferase</keyword>
<evidence type="ECO:0000313" key="15">
    <source>
        <dbReference type="EMBL" id="MZK11660.1"/>
    </source>
</evidence>
<dbReference type="OrthoDB" id="9778595at2"/>
<comment type="subcellular location">
    <subcellularLocation>
        <location evidence="12">Cell inner membrane</location>
        <topology evidence="12">Lipid-anchor</topology>
        <orientation evidence="12">Periplasmic side</orientation>
    </subcellularLocation>
</comment>
<evidence type="ECO:0000256" key="6">
    <source>
        <dbReference type="ARBA" id="ARBA00022827"/>
    </source>
</evidence>
<dbReference type="PANTHER" id="PTHR30040">
    <property type="entry name" value="THIAMINE BIOSYNTHESIS LIPOPROTEIN APBE"/>
    <property type="match status" value="1"/>
</dbReference>
<evidence type="ECO:0000313" key="16">
    <source>
        <dbReference type="EMBL" id="MZK41341.1"/>
    </source>
</evidence>
<dbReference type="RefSeq" id="WP_055213192.1">
    <property type="nucleotide sequence ID" value="NZ_CYXO01000001.1"/>
</dbReference>
<feature type="compositionally biased region" description="Basic and acidic residues" evidence="13">
    <location>
        <begin position="35"/>
        <end position="55"/>
    </location>
</feature>
<reference evidence="14 17" key="1">
    <citation type="submission" date="2015-09" db="EMBL/GenBank/DDBJ databases">
        <authorList>
            <consortium name="Pathogen Informatics"/>
        </authorList>
    </citation>
    <scope>NUCLEOTIDE SEQUENCE [LARGE SCALE GENOMIC DNA]</scope>
    <source>
        <strain evidence="14 17">2789STDY5834961</strain>
    </source>
</reference>
<comment type="similarity">
    <text evidence="10 12">Belongs to the ApbE family.</text>
</comment>
<feature type="signal peptide" evidence="12">
    <location>
        <begin position="1"/>
        <end position="20"/>
    </location>
</feature>
<dbReference type="EMBL" id="WWSC01000006">
    <property type="protein sequence ID" value="MZK41341.1"/>
    <property type="molecule type" value="Genomic_DNA"/>
</dbReference>
<keyword evidence="3 10" id="KW-0285">Flavoprotein</keyword>
<dbReference type="Pfam" id="PF02424">
    <property type="entry name" value="ApbE"/>
    <property type="match status" value="1"/>
</dbReference>
<dbReference type="Proteomes" id="UP000472916">
    <property type="component" value="Unassembled WGS sequence"/>
</dbReference>
<dbReference type="PANTHER" id="PTHR30040:SF2">
    <property type="entry name" value="FAD:PROTEIN FMN TRANSFERASE"/>
    <property type="match status" value="1"/>
</dbReference>
<evidence type="ECO:0000256" key="13">
    <source>
        <dbReference type="SAM" id="MobiDB-lite"/>
    </source>
</evidence>
<gene>
    <name evidence="14" type="primary">apbE_1</name>
    <name evidence="14" type="ORF">ERS852573_00164</name>
    <name evidence="16" type="ORF">GT528_06365</name>
    <name evidence="15" type="ORF">GT576_15280</name>
</gene>
<evidence type="ECO:0000256" key="5">
    <source>
        <dbReference type="ARBA" id="ARBA00022723"/>
    </source>
</evidence>
<dbReference type="Proteomes" id="UP000095597">
    <property type="component" value="Unassembled WGS sequence"/>
</dbReference>
<dbReference type="EC" id="2.7.1.180" evidence="1 10"/>
<keyword evidence="12 14" id="KW-0449">Lipoprotein</keyword>
<dbReference type="EMBL" id="WWSH01000019">
    <property type="protein sequence ID" value="MZK11660.1"/>
    <property type="molecule type" value="Genomic_DNA"/>
</dbReference>
<dbReference type="AlphaFoldDB" id="A0A173QZM3"/>
<proteinExistence type="inferred from homology"/>
<evidence type="ECO:0000256" key="2">
    <source>
        <dbReference type="ARBA" id="ARBA00016337"/>
    </source>
</evidence>
<evidence type="ECO:0000256" key="8">
    <source>
        <dbReference type="ARBA" id="ARBA00031306"/>
    </source>
</evidence>
<keyword evidence="5 10" id="KW-0479">Metal-binding</keyword>
<feature type="binding site" evidence="11">
    <location>
        <position position="306"/>
    </location>
    <ligand>
        <name>Mg(2+)</name>
        <dbReference type="ChEBI" id="CHEBI:18420"/>
    </ligand>
</feature>
<dbReference type="Proteomes" id="UP000449249">
    <property type="component" value="Unassembled WGS sequence"/>
</dbReference>
<dbReference type="PROSITE" id="PS51257">
    <property type="entry name" value="PROKAR_LIPOPROTEIN"/>
    <property type="match status" value="1"/>
</dbReference>
<evidence type="ECO:0000256" key="7">
    <source>
        <dbReference type="ARBA" id="ARBA00022842"/>
    </source>
</evidence>
<dbReference type="GO" id="GO:0046872">
    <property type="term" value="F:metal ion binding"/>
    <property type="evidence" value="ECO:0007669"/>
    <property type="project" value="UniProtKB-UniRule"/>
</dbReference>
<keyword evidence="12" id="KW-0472">Membrane</keyword>
<evidence type="ECO:0000313" key="14">
    <source>
        <dbReference type="EMBL" id="CUM71072.1"/>
    </source>
</evidence>